<dbReference type="Proteomes" id="UP000319663">
    <property type="component" value="Unassembled WGS sequence"/>
</dbReference>
<feature type="compositionally biased region" description="Polar residues" evidence="1">
    <location>
        <begin position="154"/>
        <end position="163"/>
    </location>
</feature>
<feature type="region of interest" description="Disordered" evidence="1">
    <location>
        <begin position="148"/>
        <end position="171"/>
    </location>
</feature>
<keyword evidence="2" id="KW-0812">Transmembrane</keyword>
<dbReference type="PANTHER" id="PTHR12459:SF15">
    <property type="entry name" value="TRANSMEMBRANE PROTEIN 135"/>
    <property type="match status" value="1"/>
</dbReference>
<keyword evidence="2" id="KW-1133">Transmembrane helix</keyword>
<sequence>MRGAIAPIPGDGKIDIRILKPPLRAFAVGYLSSTAPRLVSYLTRSRKNKVGQKRRFEELAELLIKDTRFHAFPSFLALLVGGSTIIPVLAQRLAASIATRFRLRRDVITSSAFVRLTRFISALLSAWFCFRILNRRHDRLQRHYGGQIEDASEKQSASDPTDSIEQRQRRSPEFAGSTLDLTVLVATRAADAVACIGWARWRAWRMTRNRWTLAESVAPKVADAGIFVLSSAVIMWAWFYLPERLPRSYGRWIDEAAQVDARLIEVLRRARRGEFVYGKDTGQAPFLQTMCKDYGWPMVWGDPAKTIPLPCEVVHMGYGPNCEIYAARRFLKTFKFGFWTYFPLQAALRARGLRSMRTLVRIAFDASRSSAFLALFVTLFYYSVCLARTRLGPKVFDKNKVTPMMWDSGLCVGAGCLMCGWSVLVEKASRRRELSLFVAPRAAATLLPRVYDKQYQHRERIAFAVCAAILSTCLQERPEMVRGFFRKIGARLIA</sequence>
<evidence type="ECO:0000256" key="1">
    <source>
        <dbReference type="SAM" id="MobiDB-lite"/>
    </source>
</evidence>
<proteinExistence type="predicted"/>
<comment type="caution">
    <text evidence="3">The sequence shown here is derived from an EMBL/GenBank/DDBJ whole genome shotgun (WGS) entry which is preliminary data.</text>
</comment>
<gene>
    <name evidence="3" type="ORF">MPDQ_004661</name>
</gene>
<feature type="transmembrane region" description="Helical" evidence="2">
    <location>
        <begin position="113"/>
        <end position="133"/>
    </location>
</feature>
<evidence type="ECO:0000313" key="4">
    <source>
        <dbReference type="Proteomes" id="UP000319663"/>
    </source>
</evidence>
<dbReference type="EMBL" id="VIFY01000030">
    <property type="protein sequence ID" value="TQB74555.1"/>
    <property type="molecule type" value="Genomic_DNA"/>
</dbReference>
<feature type="transmembrane region" description="Helical" evidence="2">
    <location>
        <begin position="221"/>
        <end position="241"/>
    </location>
</feature>
<dbReference type="AlphaFoldDB" id="A0A507R1T4"/>
<feature type="transmembrane region" description="Helical" evidence="2">
    <location>
        <begin position="404"/>
        <end position="425"/>
    </location>
</feature>
<feature type="transmembrane region" description="Helical" evidence="2">
    <location>
        <begin position="359"/>
        <end position="384"/>
    </location>
</feature>
<dbReference type="InterPro" id="IPR026749">
    <property type="entry name" value="Tmem135"/>
</dbReference>
<evidence type="ECO:0000313" key="3">
    <source>
        <dbReference type="EMBL" id="TQB74555.1"/>
    </source>
</evidence>
<evidence type="ECO:0000256" key="2">
    <source>
        <dbReference type="SAM" id="Phobius"/>
    </source>
</evidence>
<keyword evidence="2" id="KW-0472">Membrane</keyword>
<evidence type="ECO:0008006" key="5">
    <source>
        <dbReference type="Google" id="ProtNLM"/>
    </source>
</evidence>
<organism evidence="3 4">
    <name type="scientific">Monascus purpureus</name>
    <name type="common">Red mold</name>
    <name type="synonym">Monascus anka</name>
    <dbReference type="NCBI Taxonomy" id="5098"/>
    <lineage>
        <taxon>Eukaryota</taxon>
        <taxon>Fungi</taxon>
        <taxon>Dikarya</taxon>
        <taxon>Ascomycota</taxon>
        <taxon>Pezizomycotina</taxon>
        <taxon>Eurotiomycetes</taxon>
        <taxon>Eurotiomycetidae</taxon>
        <taxon>Eurotiales</taxon>
        <taxon>Aspergillaceae</taxon>
        <taxon>Monascus</taxon>
    </lineage>
</organism>
<dbReference type="PANTHER" id="PTHR12459">
    <property type="entry name" value="TRANSMEMBRANE PROTEIN 135-RELATED"/>
    <property type="match status" value="1"/>
</dbReference>
<reference evidence="3 4" key="1">
    <citation type="submission" date="2019-06" db="EMBL/GenBank/DDBJ databases">
        <title>Wine fermentation using esterase from Monascus purpureus.</title>
        <authorList>
            <person name="Geng C."/>
            <person name="Zhang Y."/>
        </authorList>
    </citation>
    <scope>NUCLEOTIDE SEQUENCE [LARGE SCALE GENOMIC DNA]</scope>
    <source>
        <strain evidence="3">HQ1</strain>
    </source>
</reference>
<keyword evidence="4" id="KW-1185">Reference proteome</keyword>
<dbReference type="OrthoDB" id="4021778at2759"/>
<feature type="transmembrane region" description="Helical" evidence="2">
    <location>
        <begin position="75"/>
        <end position="93"/>
    </location>
</feature>
<protein>
    <recommendedName>
        <fullName evidence="5">Integral membrane protein</fullName>
    </recommendedName>
</protein>
<name>A0A507R1T4_MONPU</name>
<accession>A0A507R1T4</accession>